<dbReference type="SUPFAM" id="SSF56112">
    <property type="entry name" value="Protein kinase-like (PK-like)"/>
    <property type="match status" value="1"/>
</dbReference>
<dbReference type="Proteomes" id="UP000011064">
    <property type="component" value="Unassembled WGS sequence"/>
</dbReference>
<proteinExistence type="predicted"/>
<accession>L8FQ13</accession>
<protein>
    <recommendedName>
        <fullName evidence="4">Aminoglycoside phosphotransferase domain-containing protein</fullName>
    </recommendedName>
</protein>
<feature type="compositionally biased region" description="Polar residues" evidence="1">
    <location>
        <begin position="22"/>
        <end position="40"/>
    </location>
</feature>
<dbReference type="HOGENOM" id="CLU_060550_0_0_1"/>
<evidence type="ECO:0000313" key="2">
    <source>
        <dbReference type="EMBL" id="ELR01801.1"/>
    </source>
</evidence>
<gene>
    <name evidence="2" type="ORF">GMDG_00901</name>
</gene>
<dbReference type="EMBL" id="GL573178">
    <property type="protein sequence ID" value="ELR01801.1"/>
    <property type="molecule type" value="Genomic_DNA"/>
</dbReference>
<feature type="region of interest" description="Disordered" evidence="1">
    <location>
        <begin position="1"/>
        <end position="40"/>
    </location>
</feature>
<dbReference type="OrthoDB" id="4187105at2759"/>
<dbReference type="STRING" id="658429.L8FQ13"/>
<dbReference type="VEuPathDB" id="FungiDB:GMDG_00901"/>
<dbReference type="AlphaFoldDB" id="L8FQ13"/>
<name>L8FQ13_PSED2</name>
<evidence type="ECO:0000313" key="3">
    <source>
        <dbReference type="Proteomes" id="UP000011064"/>
    </source>
</evidence>
<organism evidence="2 3">
    <name type="scientific">Pseudogymnoascus destructans (strain ATCC MYA-4855 / 20631-21)</name>
    <name type="common">Bat white-nose syndrome fungus</name>
    <name type="synonym">Geomyces destructans</name>
    <dbReference type="NCBI Taxonomy" id="658429"/>
    <lineage>
        <taxon>Eukaryota</taxon>
        <taxon>Fungi</taxon>
        <taxon>Dikarya</taxon>
        <taxon>Ascomycota</taxon>
        <taxon>Pezizomycotina</taxon>
        <taxon>Leotiomycetes</taxon>
        <taxon>Thelebolales</taxon>
        <taxon>Thelebolaceae</taxon>
        <taxon>Pseudogymnoascus</taxon>
    </lineage>
</organism>
<dbReference type="InterPro" id="IPR011009">
    <property type="entry name" value="Kinase-like_dom_sf"/>
</dbReference>
<reference evidence="3" key="1">
    <citation type="submission" date="2010-09" db="EMBL/GenBank/DDBJ databases">
        <title>The genome sequence of Geomyces destructans 20631-21.</title>
        <authorList>
            <consortium name="The Broad Institute Genome Sequencing Platform"/>
            <person name="Cuomo C.A."/>
            <person name="Blehert D.S."/>
            <person name="Lorch J.M."/>
            <person name="Young S.K."/>
            <person name="Zeng Q."/>
            <person name="Gargeya S."/>
            <person name="Fitzgerald M."/>
            <person name="Haas B."/>
            <person name="Abouelleil A."/>
            <person name="Alvarado L."/>
            <person name="Arachchi H.M."/>
            <person name="Berlin A."/>
            <person name="Brown A."/>
            <person name="Chapman S.B."/>
            <person name="Chen Z."/>
            <person name="Dunbar C."/>
            <person name="Freedman E."/>
            <person name="Gearin G."/>
            <person name="Gellesch M."/>
            <person name="Goldberg J."/>
            <person name="Griggs A."/>
            <person name="Gujja S."/>
            <person name="Heiman D."/>
            <person name="Howarth C."/>
            <person name="Larson L."/>
            <person name="Lui A."/>
            <person name="MacDonald P.J.P."/>
            <person name="Montmayeur A."/>
            <person name="Murphy C."/>
            <person name="Neiman D."/>
            <person name="Pearson M."/>
            <person name="Priest M."/>
            <person name="Roberts A."/>
            <person name="Saif S."/>
            <person name="Shea T."/>
            <person name="Shenoy N."/>
            <person name="Sisk P."/>
            <person name="Stolte C."/>
            <person name="Sykes S."/>
            <person name="Wortman J."/>
            <person name="Nusbaum C."/>
            <person name="Birren B."/>
        </authorList>
    </citation>
    <scope>NUCLEOTIDE SEQUENCE [LARGE SCALE GENOMIC DNA]</scope>
    <source>
        <strain evidence="3">ATCC MYA-4855 / 20631-21</strain>
    </source>
</reference>
<evidence type="ECO:0000256" key="1">
    <source>
        <dbReference type="SAM" id="MobiDB-lite"/>
    </source>
</evidence>
<sequence length="308" mass="33779">MTHPSTINTTTLKKPQPCIPFQKTQSTLSSPSKTMSPTLPSSSVLKDFSLITAPTPLAGGQGQSFLCGTTVLKHIPPTPTEEAEWTSHTLSLLPPSAYFTIPTPILASTGSYVYENWTATQFCPGTDHPVGHWEVLFSAARHFHASLAGIPEPEFLKRTHPWARADRIAWGEESVAVVPALAPLYEQLLSLRKEVGVVIAQLVHGDLSGNILLSDSQPPVIIDFSPFFRCVDYAVAIAVVDGIADFGEGDEVLRASGLVWYGDRLGRHAVQMLVRALLFRVVAGVSLWVLCERWCRWRGGEPRRGWRS</sequence>
<feature type="compositionally biased region" description="Polar residues" evidence="1">
    <location>
        <begin position="1"/>
        <end position="13"/>
    </location>
</feature>
<evidence type="ECO:0008006" key="4">
    <source>
        <dbReference type="Google" id="ProtNLM"/>
    </source>
</evidence>
<dbReference type="InParanoid" id="L8FQ13"/>
<keyword evidence="3" id="KW-1185">Reference proteome</keyword>